<evidence type="ECO:0000256" key="1">
    <source>
        <dbReference type="SAM" id="Phobius"/>
    </source>
</evidence>
<keyword evidence="1" id="KW-0812">Transmembrane</keyword>
<protein>
    <submittedName>
        <fullName evidence="3">Uncharacterized protein</fullName>
    </submittedName>
</protein>
<keyword evidence="1" id="KW-1133">Transmembrane helix</keyword>
<name>A0A1I7RQ93_BURXY</name>
<reference evidence="3" key="1">
    <citation type="submission" date="2016-11" db="UniProtKB">
        <authorList>
            <consortium name="WormBaseParasite"/>
        </authorList>
    </citation>
    <scope>IDENTIFICATION</scope>
</reference>
<dbReference type="WBParaSite" id="BXY_0288500.1">
    <property type="protein sequence ID" value="BXY_0288500.1"/>
    <property type="gene ID" value="BXY_0288500"/>
</dbReference>
<proteinExistence type="predicted"/>
<evidence type="ECO:0000313" key="2">
    <source>
        <dbReference type="Proteomes" id="UP000095284"/>
    </source>
</evidence>
<dbReference type="AlphaFoldDB" id="A0A1I7RQ93"/>
<feature type="transmembrane region" description="Helical" evidence="1">
    <location>
        <begin position="7"/>
        <end position="28"/>
    </location>
</feature>
<dbReference type="Proteomes" id="UP000095284">
    <property type="component" value="Unplaced"/>
</dbReference>
<sequence length="148" mass="17333">MRSQFVQFSFLGHGLLLIHLLFSFYGQFWVLDDHLLPFLSSLSHFLSIFYLEFTQEFTVECGTKFFAQEDGQLIGDILKDLIRLGFSENFSEQKAKKMLLYGRKVDGIRGINGQLGRDEFEHTYSLNKRLFFMQKIYYGLPGRLNLPL</sequence>
<accession>A0A1I7RQ93</accession>
<organism evidence="2 3">
    <name type="scientific">Bursaphelenchus xylophilus</name>
    <name type="common">Pinewood nematode worm</name>
    <name type="synonym">Aphelenchoides xylophilus</name>
    <dbReference type="NCBI Taxonomy" id="6326"/>
    <lineage>
        <taxon>Eukaryota</taxon>
        <taxon>Metazoa</taxon>
        <taxon>Ecdysozoa</taxon>
        <taxon>Nematoda</taxon>
        <taxon>Chromadorea</taxon>
        <taxon>Rhabditida</taxon>
        <taxon>Tylenchina</taxon>
        <taxon>Tylenchomorpha</taxon>
        <taxon>Aphelenchoidea</taxon>
        <taxon>Aphelenchoididae</taxon>
        <taxon>Bursaphelenchus</taxon>
    </lineage>
</organism>
<keyword evidence="1" id="KW-0472">Membrane</keyword>
<evidence type="ECO:0000313" key="3">
    <source>
        <dbReference type="WBParaSite" id="BXY_0288500.1"/>
    </source>
</evidence>